<keyword evidence="2 5" id="KW-0328">Glycosyltransferase</keyword>
<name>G4RJE4_THETK</name>
<dbReference type="EC" id="2.4.2.3" evidence="5"/>
<dbReference type="Pfam" id="PF01048">
    <property type="entry name" value="PNP_UDP_1"/>
    <property type="match status" value="1"/>
</dbReference>
<dbReference type="PANTHER" id="PTHR43691:SF11">
    <property type="entry name" value="FI09636P-RELATED"/>
    <property type="match status" value="1"/>
</dbReference>
<evidence type="ECO:0000256" key="2">
    <source>
        <dbReference type="ARBA" id="ARBA00022676"/>
    </source>
</evidence>
<dbReference type="InterPro" id="IPR018016">
    <property type="entry name" value="Nucleoside_phosphorylase_CS"/>
</dbReference>
<dbReference type="KEGG" id="ttn:TTX_1044"/>
<proteinExistence type="inferred from homology"/>
<evidence type="ECO:0000313" key="5">
    <source>
        <dbReference type="EMBL" id="CCC81689.1"/>
    </source>
</evidence>
<reference evidence="5 6" key="1">
    <citation type="journal article" date="2011" name="PLoS ONE">
        <title>The complete genome sequence of Thermoproteus tenax: a physiologically versatile member of the Crenarchaeota.</title>
        <authorList>
            <person name="Siebers B."/>
            <person name="Zaparty M."/>
            <person name="Raddatz G."/>
            <person name="Tjaden B."/>
            <person name="Albers S.V."/>
            <person name="Bell S.D."/>
            <person name="Blombach F."/>
            <person name="Kletzin A."/>
            <person name="Kyrpides N."/>
            <person name="Lanz C."/>
            <person name="Plagens A."/>
            <person name="Rampp M."/>
            <person name="Rosinus A."/>
            <person name="von Jan M."/>
            <person name="Makarova K.S."/>
            <person name="Klenk H.P."/>
            <person name="Schuster S.C."/>
            <person name="Hensel R."/>
        </authorList>
    </citation>
    <scope>NUCLEOTIDE SEQUENCE [LARGE SCALE GENOMIC DNA]</scope>
    <source>
        <strain evidence="6">ATCC 35583 / DSM 2078 / JCM 9277 / NBRC 100435 / Kra 1</strain>
    </source>
</reference>
<evidence type="ECO:0000313" key="6">
    <source>
        <dbReference type="Proteomes" id="UP000002654"/>
    </source>
</evidence>
<keyword evidence="6" id="KW-1185">Reference proteome</keyword>
<keyword evidence="3 5" id="KW-0808">Transferase</keyword>
<dbReference type="STRING" id="768679.TTX_1044"/>
<dbReference type="PaxDb" id="768679-TTX_1044"/>
<dbReference type="PANTHER" id="PTHR43691">
    <property type="entry name" value="URIDINE PHOSPHORYLASE"/>
    <property type="match status" value="1"/>
</dbReference>
<dbReference type="OrthoDB" id="372263at2157"/>
<dbReference type="GO" id="GO:0004850">
    <property type="term" value="F:uridine phosphorylase activity"/>
    <property type="evidence" value="ECO:0007669"/>
    <property type="project" value="UniProtKB-EC"/>
</dbReference>
<dbReference type="EMBL" id="FN869859">
    <property type="protein sequence ID" value="CCC81689.1"/>
    <property type="molecule type" value="Genomic_DNA"/>
</dbReference>
<accession>G4RJE4</accession>
<dbReference type="PROSITE" id="PS01232">
    <property type="entry name" value="PNP_UDP_1"/>
    <property type="match status" value="1"/>
</dbReference>
<organism evidence="5 6">
    <name type="scientific">Thermoproteus tenax (strain ATCC 35583 / DSM 2078 / JCM 9277 / NBRC 100435 / Kra 1)</name>
    <dbReference type="NCBI Taxonomy" id="768679"/>
    <lineage>
        <taxon>Archaea</taxon>
        <taxon>Thermoproteota</taxon>
        <taxon>Thermoprotei</taxon>
        <taxon>Thermoproteales</taxon>
        <taxon>Thermoproteaceae</taxon>
        <taxon>Thermoproteus</taxon>
    </lineage>
</organism>
<dbReference type="PATRIC" id="fig|768679.9.peg.1054"/>
<evidence type="ECO:0000256" key="1">
    <source>
        <dbReference type="ARBA" id="ARBA00010456"/>
    </source>
</evidence>
<dbReference type="GeneID" id="11261933"/>
<dbReference type="SUPFAM" id="SSF53167">
    <property type="entry name" value="Purine and uridine phosphorylases"/>
    <property type="match status" value="1"/>
</dbReference>
<gene>
    <name evidence="5" type="ordered locus">TTX_1044</name>
</gene>
<dbReference type="GO" id="GO:0009164">
    <property type="term" value="P:nucleoside catabolic process"/>
    <property type="evidence" value="ECO:0007669"/>
    <property type="project" value="UniProtKB-ARBA"/>
</dbReference>
<evidence type="ECO:0000256" key="3">
    <source>
        <dbReference type="ARBA" id="ARBA00022679"/>
    </source>
</evidence>
<dbReference type="Proteomes" id="UP000002654">
    <property type="component" value="Chromosome"/>
</dbReference>
<protein>
    <submittedName>
        <fullName evidence="5">Uridine phosphorylase</fullName>
        <ecNumber evidence="5">2.4.2.3</ecNumber>
    </submittedName>
</protein>
<dbReference type="InterPro" id="IPR035994">
    <property type="entry name" value="Nucleoside_phosphorylase_sf"/>
</dbReference>
<dbReference type="RefSeq" id="WP_014126944.1">
    <property type="nucleotide sequence ID" value="NC_016070.1"/>
</dbReference>
<dbReference type="GO" id="GO:0005829">
    <property type="term" value="C:cytosol"/>
    <property type="evidence" value="ECO:0007669"/>
    <property type="project" value="TreeGrafter"/>
</dbReference>
<evidence type="ECO:0000259" key="4">
    <source>
        <dbReference type="Pfam" id="PF01048"/>
    </source>
</evidence>
<dbReference type="InterPro" id="IPR000845">
    <property type="entry name" value="Nucleoside_phosphorylase_d"/>
</dbReference>
<dbReference type="AlphaFoldDB" id="G4RJE4"/>
<feature type="domain" description="Nucleoside phosphorylase" evidence="4">
    <location>
        <begin position="16"/>
        <end position="214"/>
    </location>
</feature>
<dbReference type="Gene3D" id="3.40.50.1580">
    <property type="entry name" value="Nucleoside phosphorylase domain"/>
    <property type="match status" value="1"/>
</dbReference>
<sequence length="236" mass="25374">MPYHIRANRGDIAEFVVGVGDPARAQLFADLIGARLVNSHRFPVYTGDYRGMPVTIVGHGIGAPSIAIALEELHQLGMRRFVRIGTAGALADLRIGDVVVASSAIVPHRGGIYSAYLGDAYPPLAPSPELATALYEGLRGSNAVLGPVVSSDAFYAESQEAERWRRWGALAVEMECAAAMMLGWLRGFQTACVLVISNVVGREETADLSKRFAEIFLRVLDIMRGSYSSPIRSGSP</sequence>
<dbReference type="eggNOG" id="arCOG01324">
    <property type="taxonomic scope" value="Archaea"/>
</dbReference>
<dbReference type="HOGENOM" id="CLU_068457_0_1_2"/>
<comment type="similarity">
    <text evidence="1">Belongs to the PNP/UDP phosphorylase family.</text>
</comment>